<evidence type="ECO:0000256" key="7">
    <source>
        <dbReference type="PIRSR" id="PIRSR038994-1"/>
    </source>
</evidence>
<keyword evidence="12" id="KW-1185">Reference proteome</keyword>
<dbReference type="NCBIfam" id="NF008371">
    <property type="entry name" value="PRK11170.1"/>
    <property type="match status" value="1"/>
</dbReference>
<evidence type="ECO:0000313" key="12">
    <source>
        <dbReference type="Proteomes" id="UP000184600"/>
    </source>
</evidence>
<evidence type="ECO:0000256" key="6">
    <source>
        <dbReference type="PIRNR" id="PIRNR038994"/>
    </source>
</evidence>
<reference evidence="12" key="1">
    <citation type="submission" date="2016-12" db="EMBL/GenBank/DDBJ databases">
        <authorList>
            <person name="Rodrigo-Torres L."/>
            <person name="Arahal R.D."/>
            <person name="Lucena T."/>
        </authorList>
    </citation>
    <scope>NUCLEOTIDE SEQUENCE [LARGE SCALE GENOMIC DNA]</scope>
</reference>
<dbReference type="Pfam" id="PF01979">
    <property type="entry name" value="Amidohydro_1"/>
    <property type="match status" value="1"/>
</dbReference>
<name>A0A1M7YQM5_9VIBR</name>
<dbReference type="InterPro" id="IPR011059">
    <property type="entry name" value="Metal-dep_hydrolase_composite"/>
</dbReference>
<dbReference type="InterPro" id="IPR006680">
    <property type="entry name" value="Amidohydro-rel"/>
</dbReference>
<dbReference type="STRING" id="1117707.VQ7734_00641"/>
<dbReference type="PANTHER" id="PTHR11113">
    <property type="entry name" value="N-ACETYLGLUCOSAMINE-6-PHOSPHATE DEACETYLASE"/>
    <property type="match status" value="1"/>
</dbReference>
<feature type="binding site" evidence="9">
    <location>
        <position position="213"/>
    </location>
    <ligand>
        <name>Zn(2+)</name>
        <dbReference type="ChEBI" id="CHEBI:29105"/>
    </ligand>
</feature>
<feature type="binding site" evidence="8">
    <location>
        <begin position="306"/>
        <end position="308"/>
    </location>
    <ligand>
        <name>substrate</name>
    </ligand>
</feature>
<protein>
    <submittedName>
        <fullName evidence="11">N-acetylglucosamine-6-phosphate deacetylase</fullName>
        <ecNumber evidence="11">3.5.1.25</ecNumber>
    </submittedName>
</protein>
<evidence type="ECO:0000256" key="8">
    <source>
        <dbReference type="PIRSR" id="PIRSR038994-2"/>
    </source>
</evidence>
<feature type="binding site" evidence="8">
    <location>
        <position position="249"/>
    </location>
    <ligand>
        <name>substrate</name>
    </ligand>
</feature>
<keyword evidence="3 6" id="KW-0378">Hydrolase</keyword>
<dbReference type="InterPro" id="IPR032466">
    <property type="entry name" value="Metal_Hydrolase"/>
</dbReference>
<dbReference type="GO" id="GO:0006046">
    <property type="term" value="P:N-acetylglucosamine catabolic process"/>
    <property type="evidence" value="ECO:0007669"/>
    <property type="project" value="TreeGrafter"/>
</dbReference>
<keyword evidence="2 9" id="KW-0479">Metal-binding</keyword>
<dbReference type="NCBIfam" id="TIGR00221">
    <property type="entry name" value="nagA"/>
    <property type="match status" value="1"/>
</dbReference>
<dbReference type="SUPFAM" id="SSF51556">
    <property type="entry name" value="Metallo-dependent hydrolases"/>
    <property type="match status" value="1"/>
</dbReference>
<sequence>MYALYHCELLTGYQKLTDTAVIIDDGKIHSLVKESELPDNIERFDLNGNRLTAGFIDLQLNGCGGVMFNTAPTADTLAHMHQTNLKTGTTSFLPTLISDTDDIIYQAVDATRIYMSQHQHQVLGVHLEGPFTNPVRKGIHPEQQLRQPNDQMIQWLAEQAPWLKKVTLAPEVNQDSHIRRLCDAGITVSLGHSAATYEQAMAGFDQGITFATHLFNAMTSIANGRSPGVVGAVFDRENIYAGIIADGCHVHWSNIRMAKKIMGSRLCLVTDATAAATPPPGLTQFDFCGTPVFLENGQCVDENGTLGGSALTMNQGIKLLVEQAGIAQEEAFRMATLYPARAIGMDHLIGAMQPGMVANLTITDPQYQVVNTIVNGQWTNQNM</sequence>
<evidence type="ECO:0000256" key="5">
    <source>
        <dbReference type="ARBA" id="ARBA00055797"/>
    </source>
</evidence>
<dbReference type="GO" id="GO:0046872">
    <property type="term" value="F:metal ion binding"/>
    <property type="evidence" value="ECO:0007669"/>
    <property type="project" value="UniProtKB-KW"/>
</dbReference>
<feature type="domain" description="Amidohydrolase-related" evidence="10">
    <location>
        <begin position="51"/>
        <end position="378"/>
    </location>
</feature>
<dbReference type="SUPFAM" id="SSF51338">
    <property type="entry name" value="Composite domain of metallo-dependent hydrolases"/>
    <property type="match status" value="1"/>
</dbReference>
<dbReference type="InterPro" id="IPR003764">
    <property type="entry name" value="GlcNAc_6-P_deAcase"/>
</dbReference>
<comment type="function">
    <text evidence="5">Involved in the first committed step in the biosynthesis of amino-sugar-nucleotides. Catalyzes the hydrolysis of the N-acetyl group of N-acetylglucosamine-6-phosphate (GlcNAc-6-P) to yield glucosamine 6-phosphate and acetate.</text>
</comment>
<dbReference type="OrthoDB" id="9776488at2"/>
<evidence type="ECO:0000256" key="4">
    <source>
        <dbReference type="ARBA" id="ARBA00023277"/>
    </source>
</evidence>
<evidence type="ECO:0000256" key="3">
    <source>
        <dbReference type="ARBA" id="ARBA00022801"/>
    </source>
</evidence>
<evidence type="ECO:0000256" key="9">
    <source>
        <dbReference type="PIRSR" id="PIRSR038994-3"/>
    </source>
</evidence>
<feature type="binding site" evidence="9">
    <location>
        <position position="192"/>
    </location>
    <ligand>
        <name>Zn(2+)</name>
        <dbReference type="ChEBI" id="CHEBI:29105"/>
    </ligand>
</feature>
<accession>A0A1M7YQM5</accession>
<dbReference type="GO" id="GO:0008448">
    <property type="term" value="F:N-acetylglucosamine-6-phosphate deacetylase activity"/>
    <property type="evidence" value="ECO:0007669"/>
    <property type="project" value="UniProtKB-EC"/>
</dbReference>
<dbReference type="Gene3D" id="3.20.20.140">
    <property type="entry name" value="Metal-dependent hydrolases"/>
    <property type="match status" value="1"/>
</dbReference>
<evidence type="ECO:0000313" key="11">
    <source>
        <dbReference type="EMBL" id="SHO54922.1"/>
    </source>
</evidence>
<dbReference type="Proteomes" id="UP000184600">
    <property type="component" value="Unassembled WGS sequence"/>
</dbReference>
<keyword evidence="4 6" id="KW-0119">Carbohydrate metabolism</keyword>
<dbReference type="RefSeq" id="WP_073579827.1">
    <property type="nucleotide sequence ID" value="NZ_AP024897.1"/>
</dbReference>
<feature type="active site" description="Proton donor/acceptor" evidence="7">
    <location>
        <position position="271"/>
    </location>
</feature>
<dbReference type="PIRSF" id="PIRSF038994">
    <property type="entry name" value="NagA"/>
    <property type="match status" value="1"/>
</dbReference>
<dbReference type="PANTHER" id="PTHR11113:SF14">
    <property type="entry name" value="N-ACETYLGLUCOSAMINE-6-PHOSPHATE DEACETYLASE"/>
    <property type="match status" value="1"/>
</dbReference>
<dbReference type="AlphaFoldDB" id="A0A1M7YQM5"/>
<dbReference type="CDD" id="cd00854">
    <property type="entry name" value="NagA"/>
    <property type="match status" value="1"/>
</dbReference>
<evidence type="ECO:0000256" key="2">
    <source>
        <dbReference type="ARBA" id="ARBA00022723"/>
    </source>
</evidence>
<organism evidence="11 12">
    <name type="scientific">Vibrio quintilis</name>
    <dbReference type="NCBI Taxonomy" id="1117707"/>
    <lineage>
        <taxon>Bacteria</taxon>
        <taxon>Pseudomonadati</taxon>
        <taxon>Pseudomonadota</taxon>
        <taxon>Gammaproteobacteria</taxon>
        <taxon>Vibrionales</taxon>
        <taxon>Vibrionaceae</taxon>
        <taxon>Vibrio</taxon>
    </lineage>
</organism>
<feature type="binding site" evidence="9">
    <location>
        <position position="128"/>
    </location>
    <ligand>
        <name>Zn(2+)</name>
        <dbReference type="ChEBI" id="CHEBI:29105"/>
    </ligand>
</feature>
<dbReference type="Gene3D" id="2.30.40.10">
    <property type="entry name" value="Urease, subunit C, domain 1"/>
    <property type="match status" value="1"/>
</dbReference>
<dbReference type="EMBL" id="FRFG01000009">
    <property type="protein sequence ID" value="SHO54922.1"/>
    <property type="molecule type" value="Genomic_DNA"/>
</dbReference>
<dbReference type="EC" id="3.5.1.25" evidence="11"/>
<evidence type="ECO:0000256" key="1">
    <source>
        <dbReference type="ARBA" id="ARBA00010716"/>
    </source>
</evidence>
<gene>
    <name evidence="11" type="primary">nagA</name>
    <name evidence="11" type="ORF">VQ7734_00641</name>
</gene>
<proteinExistence type="inferred from homology"/>
<evidence type="ECO:0000259" key="10">
    <source>
        <dbReference type="Pfam" id="PF01979"/>
    </source>
</evidence>
<feature type="binding site" evidence="8">
    <location>
        <position position="139"/>
    </location>
    <ligand>
        <name>substrate</name>
    </ligand>
</feature>
<dbReference type="FunFam" id="3.20.20.140:FF:000004">
    <property type="entry name" value="N-acetylglucosamine-6-phosphate deacetylase"/>
    <property type="match status" value="1"/>
</dbReference>
<comment type="cofactor">
    <cofactor evidence="9">
        <name>a divalent metal cation</name>
        <dbReference type="ChEBI" id="CHEBI:60240"/>
    </cofactor>
    <text evidence="9">Binds 1 divalent metal cation per subunit.</text>
</comment>
<feature type="binding site" evidence="8">
    <location>
        <begin position="216"/>
        <end position="217"/>
    </location>
    <ligand>
        <name>substrate</name>
    </ligand>
</feature>
<comment type="similarity">
    <text evidence="1 6">Belongs to the metallo-dependent hydrolases superfamily. NagA family.</text>
</comment>
<feature type="binding site" evidence="8">
    <location>
        <position position="225"/>
    </location>
    <ligand>
        <name>substrate</name>
    </ligand>
</feature>